<comment type="caution">
    <text evidence="2">The sequence shown here is derived from an EMBL/GenBank/DDBJ whole genome shotgun (WGS) entry which is preliminary data.</text>
</comment>
<dbReference type="AlphaFoldDB" id="A0AAD7DM09"/>
<accession>A0AAD7DM09</accession>
<evidence type="ECO:0000313" key="3">
    <source>
        <dbReference type="Proteomes" id="UP001221757"/>
    </source>
</evidence>
<organism evidence="2 3">
    <name type="scientific">Mycena rosella</name>
    <name type="common">Pink bonnet</name>
    <name type="synonym">Agaricus rosellus</name>
    <dbReference type="NCBI Taxonomy" id="1033263"/>
    <lineage>
        <taxon>Eukaryota</taxon>
        <taxon>Fungi</taxon>
        <taxon>Dikarya</taxon>
        <taxon>Basidiomycota</taxon>
        <taxon>Agaricomycotina</taxon>
        <taxon>Agaricomycetes</taxon>
        <taxon>Agaricomycetidae</taxon>
        <taxon>Agaricales</taxon>
        <taxon>Marasmiineae</taxon>
        <taxon>Mycenaceae</taxon>
        <taxon>Mycena</taxon>
    </lineage>
</organism>
<name>A0AAD7DM09_MYCRO</name>
<keyword evidence="1" id="KW-0732">Signal</keyword>
<dbReference type="SUPFAM" id="SSF53187">
    <property type="entry name" value="Zn-dependent exopeptidases"/>
    <property type="match status" value="1"/>
</dbReference>
<feature type="signal peptide" evidence="1">
    <location>
        <begin position="1"/>
        <end position="19"/>
    </location>
</feature>
<dbReference type="Proteomes" id="UP001221757">
    <property type="component" value="Unassembled WGS sequence"/>
</dbReference>
<reference evidence="2" key="1">
    <citation type="submission" date="2023-03" db="EMBL/GenBank/DDBJ databases">
        <title>Massive genome expansion in bonnet fungi (Mycena s.s.) driven by repeated elements and novel gene families across ecological guilds.</title>
        <authorList>
            <consortium name="Lawrence Berkeley National Laboratory"/>
            <person name="Harder C.B."/>
            <person name="Miyauchi S."/>
            <person name="Viragh M."/>
            <person name="Kuo A."/>
            <person name="Thoen E."/>
            <person name="Andreopoulos B."/>
            <person name="Lu D."/>
            <person name="Skrede I."/>
            <person name="Drula E."/>
            <person name="Henrissat B."/>
            <person name="Morin E."/>
            <person name="Kohler A."/>
            <person name="Barry K."/>
            <person name="LaButti K."/>
            <person name="Morin E."/>
            <person name="Salamov A."/>
            <person name="Lipzen A."/>
            <person name="Mereny Z."/>
            <person name="Hegedus B."/>
            <person name="Baldrian P."/>
            <person name="Stursova M."/>
            <person name="Weitz H."/>
            <person name="Taylor A."/>
            <person name="Grigoriev I.V."/>
            <person name="Nagy L.G."/>
            <person name="Martin F."/>
            <person name="Kauserud H."/>
        </authorList>
    </citation>
    <scope>NUCLEOTIDE SEQUENCE</scope>
    <source>
        <strain evidence="2">CBHHK067</strain>
    </source>
</reference>
<gene>
    <name evidence="2" type="ORF">B0H17DRAFT_1199093</name>
</gene>
<evidence type="ECO:0000256" key="1">
    <source>
        <dbReference type="SAM" id="SignalP"/>
    </source>
</evidence>
<dbReference type="EMBL" id="JARKIE010000041">
    <property type="protein sequence ID" value="KAJ7694568.1"/>
    <property type="molecule type" value="Genomic_DNA"/>
</dbReference>
<keyword evidence="3" id="KW-1185">Reference proteome</keyword>
<evidence type="ECO:0000313" key="2">
    <source>
        <dbReference type="EMBL" id="KAJ7694568.1"/>
    </source>
</evidence>
<feature type="chain" id="PRO_5042286467" description="Peptide hydrolase" evidence="1">
    <location>
        <begin position="20"/>
        <end position="256"/>
    </location>
</feature>
<dbReference type="Gene3D" id="3.40.630.10">
    <property type="entry name" value="Zn peptidases"/>
    <property type="match status" value="1"/>
</dbReference>
<sequence length="256" mass="27261">MKFASAFGVAFTAFAVVSAVPVTHDEITEDEKLELMRADTQFFGVTNTWEYKQARDAEVASKPTPIVTFPAPSKTSKITPLISQSPSTVAQSPATILGAHMDTINLNSPTPTSGRAPDTSCRLRWSEIFRVLMANGFAPSTPVAFHWYSGEDAGLQDIADGVVLKAFMKLDMTAYFKPGSAEQLIPLHSTLAVTTDAKCGYACSDRASWYGHGPGTAMLYAAVTGADNPVVHGAGDTAAVSGFSWVHSRDFASVCV</sequence>
<evidence type="ECO:0008006" key="4">
    <source>
        <dbReference type="Google" id="ProtNLM"/>
    </source>
</evidence>
<proteinExistence type="predicted"/>
<protein>
    <recommendedName>
        <fullName evidence="4">Peptide hydrolase</fullName>
    </recommendedName>
</protein>